<evidence type="ECO:0000256" key="1">
    <source>
        <dbReference type="ARBA" id="ARBA00006484"/>
    </source>
</evidence>
<protein>
    <submittedName>
        <fullName evidence="3">SDR family oxidoreductase</fullName>
    </submittedName>
</protein>
<keyword evidence="4" id="KW-1185">Reference proteome</keyword>
<dbReference type="EMBL" id="CP061281">
    <property type="protein sequence ID" value="QNS07837.1"/>
    <property type="molecule type" value="Genomic_DNA"/>
</dbReference>
<dbReference type="AlphaFoldDB" id="A0A7H1BGI2"/>
<reference evidence="3 4" key="1">
    <citation type="submission" date="2020-09" db="EMBL/GenBank/DDBJ databases">
        <title>A novel species.</title>
        <authorList>
            <person name="Gao J."/>
        </authorList>
    </citation>
    <scope>NUCLEOTIDE SEQUENCE [LARGE SCALE GENOMIC DNA]</scope>
    <source>
        <strain evidence="3 4">CRXT-Y-14</strain>
    </source>
</reference>
<name>A0A7H1BGI2_9ACTN</name>
<dbReference type="KEGG" id="sxn:IAG42_32350"/>
<organism evidence="3 4">
    <name type="scientific">Streptomyces xanthii</name>
    <dbReference type="NCBI Taxonomy" id="2768069"/>
    <lineage>
        <taxon>Bacteria</taxon>
        <taxon>Bacillati</taxon>
        <taxon>Actinomycetota</taxon>
        <taxon>Actinomycetes</taxon>
        <taxon>Kitasatosporales</taxon>
        <taxon>Streptomycetaceae</taxon>
        <taxon>Streptomyces</taxon>
    </lineage>
</organism>
<proteinExistence type="inferred from homology"/>
<comment type="similarity">
    <text evidence="1">Belongs to the short-chain dehydrogenases/reductases (SDR) family.</text>
</comment>
<gene>
    <name evidence="3" type="ORF">IAG42_32350</name>
</gene>
<dbReference type="InterPro" id="IPR002347">
    <property type="entry name" value="SDR_fam"/>
</dbReference>
<dbReference type="InterPro" id="IPR036291">
    <property type="entry name" value="NAD(P)-bd_dom_sf"/>
</dbReference>
<evidence type="ECO:0000313" key="4">
    <source>
        <dbReference type="Proteomes" id="UP000516428"/>
    </source>
</evidence>
<dbReference type="PRINTS" id="PR00081">
    <property type="entry name" value="GDHRDH"/>
</dbReference>
<sequence>MSTAESPAGTESLAGKVALVTGASRGIGLAAAGALRDRGAQVVITSRSEDRAKEAARELGAGVTGFGAHATDEEAARACVEHTLATHGRLDILVNNAGTNPAYGPVIDQDHARFAKTMDVNLWAPILWTSLAVKAWMGEHGGAVVNTASIGGLSVAQDVGIYHVSKAALIHLTKQLALELGPKVRVNAVAPGIVRTRLAEALWQEHEGRVAGATPLGRIGEPGDIAEAVAFLAGDGARWITGETLVIDGGQLLAGGVLDNSPEQGS</sequence>
<dbReference type="FunFam" id="3.40.50.720:FF:000084">
    <property type="entry name" value="Short-chain dehydrogenase reductase"/>
    <property type="match status" value="1"/>
</dbReference>
<dbReference type="Pfam" id="PF13561">
    <property type="entry name" value="adh_short_C2"/>
    <property type="match status" value="1"/>
</dbReference>
<dbReference type="NCBIfam" id="NF005559">
    <property type="entry name" value="PRK07231.1"/>
    <property type="match status" value="1"/>
</dbReference>
<evidence type="ECO:0000256" key="2">
    <source>
        <dbReference type="ARBA" id="ARBA00023002"/>
    </source>
</evidence>
<evidence type="ECO:0000313" key="3">
    <source>
        <dbReference type="EMBL" id="QNS07837.1"/>
    </source>
</evidence>
<dbReference type="PANTHER" id="PTHR43943:SF2">
    <property type="entry name" value="DEHYDROGENASE_REDUCTASE 4"/>
    <property type="match status" value="1"/>
</dbReference>
<accession>A0A7H1BGI2</accession>
<dbReference type="RefSeq" id="WP_188340498.1">
    <property type="nucleotide sequence ID" value="NZ_CP061281.1"/>
</dbReference>
<dbReference type="PANTHER" id="PTHR43943">
    <property type="entry name" value="DEHYDROGENASE/REDUCTASE (SDR FAMILY) MEMBER 4"/>
    <property type="match status" value="1"/>
</dbReference>
<dbReference type="PRINTS" id="PR00080">
    <property type="entry name" value="SDRFAMILY"/>
</dbReference>
<keyword evidence="2" id="KW-0560">Oxidoreductase</keyword>
<dbReference type="Gene3D" id="3.40.50.720">
    <property type="entry name" value="NAD(P)-binding Rossmann-like Domain"/>
    <property type="match status" value="1"/>
</dbReference>
<dbReference type="CDD" id="cd05233">
    <property type="entry name" value="SDR_c"/>
    <property type="match status" value="1"/>
</dbReference>
<dbReference type="Proteomes" id="UP000516428">
    <property type="component" value="Chromosome"/>
</dbReference>
<dbReference type="GO" id="GO:0016491">
    <property type="term" value="F:oxidoreductase activity"/>
    <property type="evidence" value="ECO:0007669"/>
    <property type="project" value="UniProtKB-KW"/>
</dbReference>
<dbReference type="SUPFAM" id="SSF51735">
    <property type="entry name" value="NAD(P)-binding Rossmann-fold domains"/>
    <property type="match status" value="1"/>
</dbReference>